<dbReference type="PANTHER" id="PTHR45953:SF1">
    <property type="entry name" value="IDURONATE 2-SULFATASE"/>
    <property type="match status" value="1"/>
</dbReference>
<evidence type="ECO:0000313" key="5">
    <source>
        <dbReference type="EMBL" id="NIJ44943.1"/>
    </source>
</evidence>
<keyword evidence="6" id="KW-1185">Reference proteome</keyword>
<gene>
    <name evidence="5" type="ORF">FHR24_001382</name>
</gene>
<dbReference type="SUPFAM" id="SSF53649">
    <property type="entry name" value="Alkaline phosphatase-like"/>
    <property type="match status" value="1"/>
</dbReference>
<reference evidence="5 6" key="1">
    <citation type="submission" date="2020-03" db="EMBL/GenBank/DDBJ databases">
        <title>Genomic Encyclopedia of Type Strains, Phase IV (KMG-IV): sequencing the most valuable type-strain genomes for metagenomic binning, comparative biology and taxonomic classification.</title>
        <authorList>
            <person name="Goeker M."/>
        </authorList>
    </citation>
    <scope>NUCLEOTIDE SEQUENCE [LARGE SCALE GENOMIC DNA]</scope>
    <source>
        <strain evidence="5 6">DSM 101599</strain>
    </source>
</reference>
<dbReference type="PANTHER" id="PTHR45953">
    <property type="entry name" value="IDURONATE 2-SULFATASE"/>
    <property type="match status" value="1"/>
</dbReference>
<dbReference type="CDD" id="cd16153">
    <property type="entry name" value="sulfatase_like"/>
    <property type="match status" value="1"/>
</dbReference>
<keyword evidence="3" id="KW-0732">Signal</keyword>
<proteinExistence type="predicted"/>
<organism evidence="5 6">
    <name type="scientific">Wenyingzhuangia heitensis</name>
    <dbReference type="NCBI Taxonomy" id="1487859"/>
    <lineage>
        <taxon>Bacteria</taxon>
        <taxon>Pseudomonadati</taxon>
        <taxon>Bacteroidota</taxon>
        <taxon>Flavobacteriia</taxon>
        <taxon>Flavobacteriales</taxon>
        <taxon>Flavobacteriaceae</taxon>
        <taxon>Wenyingzhuangia</taxon>
    </lineage>
</organism>
<name>A0ABX0U9N9_9FLAO</name>
<evidence type="ECO:0000256" key="1">
    <source>
        <dbReference type="ARBA" id="ARBA00022723"/>
    </source>
</evidence>
<protein>
    <submittedName>
        <fullName evidence="5">Arylsulfatase A-like enzyme</fullName>
    </submittedName>
</protein>
<sequence>MNKYFLIVSSVLCFVLGVSSFHAQTKPNILWIITDDHRADALSCFNQATIGKSDSPLGYVSSPNIDKLASEGVLFVNAFSNSPACGPSRGSMTSGRYPFRNGHYAFEVTHKEPDFVKPTIPQVLRKQGYGTAVFGKEDSYIFKWKGKQGYYDTGMYDYKVHFKHDLQDNGLGDIYTKSNFEYIKGFRKKTGSKENIVFKDGTKKSYVIYRKGTDLKPEEIATKKGIDKEFDILRAYTQGMKDLIYGGVNPQPAEKTVDANILTEFKSYLNNQDQGFKTLWGKKAKGANSKKPLMVNLGFHLPHTPVLPPKKFRDQFKNKKYKIPAFSNEELEKLPVQLKKIYKGMKINTMKAKDKQQAIQDYYAFCAFGDYLIGDAVKTFKDYCKKNEQEYLIVFTVGDHGWHLGEQGIESKFGPWDKSIHNAAIVVSSDKTKYPAGKINKNTIEFVDFAPTILDAGGVDVTSKEYNYLDGFVISDVMNGTKKRDYVLGEMNLVCGPRAYLRTKDFAFSMQTRPTRKEPSGLEMNKNIEWALTCDMKEISPALYDLRKDPLERNNVADNQEYKELVTWFRNKLGNIVLGDGRVECDWSQANSYAISNFAGGADDKKIEIPTAIVPK</sequence>
<evidence type="ECO:0000313" key="6">
    <source>
        <dbReference type="Proteomes" id="UP000745859"/>
    </source>
</evidence>
<evidence type="ECO:0000259" key="4">
    <source>
        <dbReference type="Pfam" id="PF00884"/>
    </source>
</evidence>
<dbReference type="Pfam" id="PF00884">
    <property type="entry name" value="Sulfatase"/>
    <property type="match status" value="1"/>
</dbReference>
<dbReference type="RefSeq" id="WP_167185887.1">
    <property type="nucleotide sequence ID" value="NZ_JAASQL010000001.1"/>
</dbReference>
<accession>A0ABX0U9N9</accession>
<feature type="signal peptide" evidence="3">
    <location>
        <begin position="1"/>
        <end position="23"/>
    </location>
</feature>
<evidence type="ECO:0000256" key="3">
    <source>
        <dbReference type="SAM" id="SignalP"/>
    </source>
</evidence>
<dbReference type="InterPro" id="IPR017850">
    <property type="entry name" value="Alkaline_phosphatase_core_sf"/>
</dbReference>
<feature type="chain" id="PRO_5046875682" evidence="3">
    <location>
        <begin position="24"/>
        <end position="616"/>
    </location>
</feature>
<dbReference type="InterPro" id="IPR000917">
    <property type="entry name" value="Sulfatase_N"/>
</dbReference>
<dbReference type="Proteomes" id="UP000745859">
    <property type="component" value="Unassembled WGS sequence"/>
</dbReference>
<dbReference type="Gene3D" id="3.40.720.10">
    <property type="entry name" value="Alkaline Phosphatase, subunit A"/>
    <property type="match status" value="1"/>
</dbReference>
<keyword evidence="1" id="KW-0479">Metal-binding</keyword>
<dbReference type="EMBL" id="JAASQL010000001">
    <property type="protein sequence ID" value="NIJ44943.1"/>
    <property type="molecule type" value="Genomic_DNA"/>
</dbReference>
<feature type="domain" description="Sulfatase N-terminal" evidence="4">
    <location>
        <begin position="27"/>
        <end position="459"/>
    </location>
</feature>
<comment type="caution">
    <text evidence="5">The sequence shown here is derived from an EMBL/GenBank/DDBJ whole genome shotgun (WGS) entry which is preliminary data.</text>
</comment>
<keyword evidence="2" id="KW-0378">Hydrolase</keyword>
<evidence type="ECO:0000256" key="2">
    <source>
        <dbReference type="ARBA" id="ARBA00022801"/>
    </source>
</evidence>